<dbReference type="Gene3D" id="3.70.10.10">
    <property type="match status" value="1"/>
</dbReference>
<dbReference type="GO" id="GO:0003677">
    <property type="term" value="F:DNA binding"/>
    <property type="evidence" value="ECO:0007669"/>
    <property type="project" value="UniProtKB-KW"/>
</dbReference>
<dbReference type="SUPFAM" id="SSF55979">
    <property type="entry name" value="DNA clamp"/>
    <property type="match status" value="3"/>
</dbReference>
<comment type="caution">
    <text evidence="15">The sequence shown here is derived from an EMBL/GenBank/DDBJ whole genome shotgun (WGS) entry which is preliminary data.</text>
</comment>
<evidence type="ECO:0000256" key="6">
    <source>
        <dbReference type="ARBA" id="ARBA00022695"/>
    </source>
</evidence>
<comment type="subcellular location">
    <subcellularLocation>
        <location evidence="1">Cytoplasm</location>
    </subcellularLocation>
</comment>
<keyword evidence="6 15" id="KW-0548">Nucleotidyltransferase</keyword>
<dbReference type="InterPro" id="IPR022637">
    <property type="entry name" value="DNA_polIII_beta_cen"/>
</dbReference>
<evidence type="ECO:0000259" key="14">
    <source>
        <dbReference type="Pfam" id="PF02768"/>
    </source>
</evidence>
<dbReference type="PANTHER" id="PTHR30478:SF0">
    <property type="entry name" value="BETA SLIDING CLAMP"/>
    <property type="match status" value="1"/>
</dbReference>
<keyword evidence="5 15" id="KW-0808">Transferase</keyword>
<evidence type="ECO:0000256" key="11">
    <source>
        <dbReference type="ARBA" id="ARBA00033276"/>
    </source>
</evidence>
<dbReference type="EMBL" id="LXEU01000106">
    <property type="protein sequence ID" value="OAT44465.1"/>
    <property type="molecule type" value="Genomic_DNA"/>
</dbReference>
<evidence type="ECO:0000256" key="1">
    <source>
        <dbReference type="ARBA" id="ARBA00004496"/>
    </source>
</evidence>
<keyword evidence="8" id="KW-0239">DNA-directed DNA polymerase</keyword>
<proteinExistence type="inferred from homology"/>
<evidence type="ECO:0000259" key="12">
    <source>
        <dbReference type="Pfam" id="PF00712"/>
    </source>
</evidence>
<dbReference type="Gene3D" id="3.10.150.10">
    <property type="entry name" value="DNA Polymerase III, subunit A, domain 2"/>
    <property type="match status" value="1"/>
</dbReference>
<gene>
    <name evidence="15" type="ORF">M989_04675</name>
</gene>
<keyword evidence="16" id="KW-1185">Reference proteome</keyword>
<dbReference type="PATRIC" id="fig|1354264.4.peg.4872"/>
<dbReference type="AlphaFoldDB" id="A0A1B7J9G7"/>
<dbReference type="CDD" id="cd00140">
    <property type="entry name" value="beta_clamp"/>
    <property type="match status" value="1"/>
</dbReference>
<dbReference type="GO" id="GO:0008408">
    <property type="term" value="F:3'-5' exonuclease activity"/>
    <property type="evidence" value="ECO:0007669"/>
    <property type="project" value="InterPro"/>
</dbReference>
<dbReference type="Proteomes" id="UP000078386">
    <property type="component" value="Unassembled WGS sequence"/>
</dbReference>
<evidence type="ECO:0000256" key="3">
    <source>
        <dbReference type="ARBA" id="ARBA00021035"/>
    </source>
</evidence>
<organism evidence="15 16">
    <name type="scientific">Kluyvera georgiana ATCC 51603</name>
    <dbReference type="NCBI Taxonomy" id="1354264"/>
    <lineage>
        <taxon>Bacteria</taxon>
        <taxon>Pseudomonadati</taxon>
        <taxon>Pseudomonadota</taxon>
        <taxon>Gammaproteobacteria</taxon>
        <taxon>Enterobacterales</taxon>
        <taxon>Enterobacteriaceae</taxon>
        <taxon>Kluyvera</taxon>
    </lineage>
</organism>
<dbReference type="InterPro" id="IPR022635">
    <property type="entry name" value="DNA_polIII_beta_C"/>
</dbReference>
<dbReference type="Pfam" id="PF00712">
    <property type="entry name" value="DNA_pol3_beta"/>
    <property type="match status" value="1"/>
</dbReference>
<dbReference type="Pfam" id="PF02767">
    <property type="entry name" value="DNA_pol3_beta_2"/>
    <property type="match status" value="1"/>
</dbReference>
<dbReference type="Pfam" id="PF02768">
    <property type="entry name" value="DNA_pol3_beta_3"/>
    <property type="match status" value="1"/>
</dbReference>
<dbReference type="PANTHER" id="PTHR30478">
    <property type="entry name" value="DNA POLYMERASE III SUBUNIT BETA"/>
    <property type="match status" value="1"/>
</dbReference>
<evidence type="ECO:0000256" key="5">
    <source>
        <dbReference type="ARBA" id="ARBA00022679"/>
    </source>
</evidence>
<comment type="similarity">
    <text evidence="2">Belongs to the beta sliding clamp family.</text>
</comment>
<dbReference type="InterPro" id="IPR022634">
    <property type="entry name" value="DNA_polIII_beta_N"/>
</dbReference>
<reference evidence="15 16" key="1">
    <citation type="submission" date="2016-04" db="EMBL/GenBank/DDBJ databases">
        <title>ATOL: Assembling a taxonomically balanced genome-scale reconstruction of the evolutionary history of the Enterobacteriaceae.</title>
        <authorList>
            <person name="Plunkett G.III."/>
            <person name="Neeno-Eckwall E.C."/>
            <person name="Glasner J.D."/>
            <person name="Perna N.T."/>
        </authorList>
    </citation>
    <scope>NUCLEOTIDE SEQUENCE [LARGE SCALE GENOMIC DNA]</scope>
    <source>
        <strain evidence="15 16">ATCC 51603</strain>
    </source>
</reference>
<feature type="domain" description="DNA polymerase III beta sliding clamp C-terminal" evidence="14">
    <location>
        <begin position="302"/>
        <end position="425"/>
    </location>
</feature>
<feature type="domain" description="DNA polymerase III beta sliding clamp N-terminal" evidence="12">
    <location>
        <begin position="30"/>
        <end position="140"/>
    </location>
</feature>
<dbReference type="RefSeq" id="WP_223226826.1">
    <property type="nucleotide sequence ID" value="NZ_LXEU01000106.1"/>
</dbReference>
<dbReference type="SMART" id="SM00480">
    <property type="entry name" value="POL3Bc"/>
    <property type="match status" value="1"/>
</dbReference>
<dbReference type="GO" id="GO:0005737">
    <property type="term" value="C:cytoplasm"/>
    <property type="evidence" value="ECO:0007669"/>
    <property type="project" value="UniProtKB-SubCell"/>
</dbReference>
<keyword evidence="9" id="KW-0238">DNA-binding</keyword>
<evidence type="ECO:0000313" key="16">
    <source>
        <dbReference type="Proteomes" id="UP000078386"/>
    </source>
</evidence>
<evidence type="ECO:0000256" key="9">
    <source>
        <dbReference type="ARBA" id="ARBA00023125"/>
    </source>
</evidence>
<evidence type="ECO:0000256" key="8">
    <source>
        <dbReference type="ARBA" id="ARBA00022932"/>
    </source>
</evidence>
<evidence type="ECO:0000259" key="13">
    <source>
        <dbReference type="Pfam" id="PF02767"/>
    </source>
</evidence>
<sequence>MGDSKMTDASTIDAVQPKARRLSFKELPGFDISAEALLKIIEMPCMVIRRSPAMKVLEMITLRLRGDCLSALGIDLNSAQITSKGTVSGGNGDMDVSVPATQLFSLIRNMRGEDEINVRFHAAKNHLVIRTDKNSYNIPVCLDHIPEIQAETLEHNYSVYFPTQMLSQIIKRVSHAAAQNDVRFYMNGVYLGIDNGQFIAVATDGHRMAVSSHDIDFSDDVGDEIQSPTAPTSISNTNAGVILPNGVFPVLHKILSGSQGQFKIDYSNRNLTFTLGSHTVISNLVDGRYPDWKRVASTVAKNTELFKVDPSELTTALKRATPLLKEGSPNNTSVCVMSFKDNALQLKSPGSNAISCKEVMDIAKEAGEPETIVDIGMNADYLLESLASLGACSEEGEAAQIALRDTTTGILISVNKNNYDIIMPVRV</sequence>
<protein>
    <recommendedName>
        <fullName evidence="3">Beta sliding clamp</fullName>
    </recommendedName>
    <alternativeName>
        <fullName evidence="11">Beta-clamp processivity factor</fullName>
    </alternativeName>
    <alternativeName>
        <fullName evidence="10">DNA polymerase III beta sliding clamp subunit</fullName>
    </alternativeName>
</protein>
<evidence type="ECO:0000313" key="15">
    <source>
        <dbReference type="EMBL" id="OAT44465.1"/>
    </source>
</evidence>
<dbReference type="GO" id="GO:0009360">
    <property type="term" value="C:DNA polymerase III complex"/>
    <property type="evidence" value="ECO:0007669"/>
    <property type="project" value="InterPro"/>
</dbReference>
<evidence type="ECO:0000256" key="7">
    <source>
        <dbReference type="ARBA" id="ARBA00022705"/>
    </source>
</evidence>
<keyword evidence="7" id="KW-0235">DNA replication</keyword>
<dbReference type="GO" id="GO:0006271">
    <property type="term" value="P:DNA strand elongation involved in DNA replication"/>
    <property type="evidence" value="ECO:0007669"/>
    <property type="project" value="TreeGrafter"/>
</dbReference>
<dbReference type="InterPro" id="IPR046938">
    <property type="entry name" value="DNA_clamp_sf"/>
</dbReference>
<accession>A0A1B7J9G7</accession>
<dbReference type="InterPro" id="IPR001001">
    <property type="entry name" value="DNA_polIII_beta"/>
</dbReference>
<evidence type="ECO:0000256" key="4">
    <source>
        <dbReference type="ARBA" id="ARBA00022490"/>
    </source>
</evidence>
<evidence type="ECO:0000256" key="10">
    <source>
        <dbReference type="ARBA" id="ARBA00030988"/>
    </source>
</evidence>
<feature type="domain" description="DNA polymerase III beta sliding clamp central" evidence="13">
    <location>
        <begin position="162"/>
        <end position="291"/>
    </location>
</feature>
<dbReference type="GO" id="GO:0003887">
    <property type="term" value="F:DNA-directed DNA polymerase activity"/>
    <property type="evidence" value="ECO:0007669"/>
    <property type="project" value="UniProtKB-KW"/>
</dbReference>
<keyword evidence="4" id="KW-0963">Cytoplasm</keyword>
<name>A0A1B7J9G7_9ENTR</name>
<evidence type="ECO:0000256" key="2">
    <source>
        <dbReference type="ARBA" id="ARBA00010752"/>
    </source>
</evidence>
<dbReference type="NCBIfam" id="TIGR00663">
    <property type="entry name" value="dnan"/>
    <property type="match status" value="1"/>
</dbReference>